<keyword evidence="2" id="KW-0479">Metal-binding</keyword>
<dbReference type="GO" id="GO:0060395">
    <property type="term" value="P:SMAD protein signal transduction"/>
    <property type="evidence" value="ECO:0007669"/>
    <property type="project" value="TreeGrafter"/>
</dbReference>
<dbReference type="AlphaFoldDB" id="E9L074"/>
<dbReference type="Gene3D" id="3.90.520.10">
    <property type="entry name" value="SMAD MH1 domain"/>
    <property type="match status" value="1"/>
</dbReference>
<evidence type="ECO:0000256" key="5">
    <source>
        <dbReference type="ARBA" id="ARBA00023163"/>
    </source>
</evidence>
<evidence type="ECO:0000256" key="4">
    <source>
        <dbReference type="ARBA" id="ARBA00023015"/>
    </source>
</evidence>
<dbReference type="SMART" id="SM00524">
    <property type="entry name" value="DWB"/>
    <property type="match status" value="1"/>
</dbReference>
<dbReference type="CDD" id="cd10489">
    <property type="entry name" value="MH1_SMAD_6_7"/>
    <property type="match status" value="1"/>
</dbReference>
<feature type="domain" description="MH1" evidence="9">
    <location>
        <begin position="8"/>
        <end position="144"/>
    </location>
</feature>
<dbReference type="GO" id="GO:0009653">
    <property type="term" value="P:anatomical structure morphogenesis"/>
    <property type="evidence" value="ECO:0007669"/>
    <property type="project" value="TreeGrafter"/>
</dbReference>
<evidence type="ECO:0000259" key="10">
    <source>
        <dbReference type="PROSITE" id="PS51076"/>
    </source>
</evidence>
<keyword evidence="6 7" id="KW-0539">Nucleus</keyword>
<name>E9L074_PARLI</name>
<dbReference type="Pfam" id="PF03165">
    <property type="entry name" value="MH1"/>
    <property type="match status" value="1"/>
</dbReference>
<dbReference type="InterPro" id="IPR013790">
    <property type="entry name" value="Dwarfin"/>
</dbReference>
<evidence type="ECO:0000256" key="1">
    <source>
        <dbReference type="ARBA" id="ARBA00005545"/>
    </source>
</evidence>
<keyword evidence="5 7" id="KW-0804">Transcription</keyword>
<dbReference type="InterPro" id="IPR008984">
    <property type="entry name" value="SMAD_FHA_dom_sf"/>
</dbReference>
<comment type="subcellular location">
    <subcellularLocation>
        <location evidence="7">Cytoplasm</location>
    </subcellularLocation>
    <subcellularLocation>
        <location evidence="7">Nucleus</location>
    </subcellularLocation>
</comment>
<dbReference type="EMBL" id="HM449802">
    <property type="protein sequence ID" value="ADW95340.1"/>
    <property type="molecule type" value="mRNA"/>
</dbReference>
<dbReference type="InterPro" id="IPR001132">
    <property type="entry name" value="SMAD_dom_Dwarfin-type"/>
</dbReference>
<dbReference type="GO" id="GO:0030154">
    <property type="term" value="P:cell differentiation"/>
    <property type="evidence" value="ECO:0007669"/>
    <property type="project" value="TreeGrafter"/>
</dbReference>
<evidence type="ECO:0000313" key="11">
    <source>
        <dbReference type="EMBL" id="ADW95340.1"/>
    </source>
</evidence>
<feature type="region of interest" description="Disordered" evidence="8">
    <location>
        <begin position="156"/>
        <end position="196"/>
    </location>
</feature>
<dbReference type="GO" id="GO:0071144">
    <property type="term" value="C:heteromeric SMAD protein complex"/>
    <property type="evidence" value="ECO:0007669"/>
    <property type="project" value="TreeGrafter"/>
</dbReference>
<proteinExistence type="evidence at transcript level"/>
<comment type="similarity">
    <text evidence="1 7">Belongs to the dwarfin/SMAD family.</text>
</comment>
<dbReference type="Gene3D" id="2.60.200.10">
    <property type="match status" value="1"/>
</dbReference>
<keyword evidence="4 7" id="KW-0805">Transcription regulation</keyword>
<dbReference type="PANTHER" id="PTHR13703:SF54">
    <property type="entry name" value="MOTHERS AGAINST DECAPENTAPLEGIC HOMOLOG"/>
    <property type="match status" value="1"/>
</dbReference>
<dbReference type="InterPro" id="IPR013019">
    <property type="entry name" value="MAD_homology_MH1"/>
</dbReference>
<accession>E9L074</accession>
<dbReference type="FunFam" id="2.60.200.10:FF:000004">
    <property type="entry name" value="Mothers against decapentaplegic homolog"/>
    <property type="match status" value="1"/>
</dbReference>
<protein>
    <recommendedName>
        <fullName evidence="7">Mothers against decapentaplegic homolog</fullName>
        <shortName evidence="7">MAD homolog</shortName>
        <shortName evidence="7">Mothers against DPP homolog</shortName>
    </recommendedName>
    <alternativeName>
        <fullName evidence="7">SMAD family member</fullName>
    </alternativeName>
</protein>
<dbReference type="InterPro" id="IPR003619">
    <property type="entry name" value="MAD_homology1_Dwarfin-type"/>
</dbReference>
<dbReference type="GO" id="GO:0046872">
    <property type="term" value="F:metal ion binding"/>
    <property type="evidence" value="ECO:0007669"/>
    <property type="project" value="UniProtKB-KW"/>
</dbReference>
<feature type="domain" description="MH2" evidence="10">
    <location>
        <begin position="205"/>
        <end position="382"/>
    </location>
</feature>
<dbReference type="GO" id="GO:0006357">
    <property type="term" value="P:regulation of transcription by RNA polymerase II"/>
    <property type="evidence" value="ECO:0007669"/>
    <property type="project" value="TreeGrafter"/>
</dbReference>
<reference evidence="11" key="1">
    <citation type="journal article" date="2010" name="PLoS Genet.">
        <title>Ancestral regulatory circuits governing ectoderm patterning downstream of Nodal and BMP2/4 revealed by gene regulatory network analysis in an echinoderm.</title>
        <authorList>
            <person name="Saudemont A."/>
            <person name="Haillot E."/>
            <person name="Mekpoh F."/>
            <person name="Bessodes N."/>
            <person name="Quirin M."/>
            <person name="Lapraz F."/>
            <person name="Duboc V."/>
            <person name="Rottinger E."/>
            <person name="Range R."/>
            <person name="Oisel A."/>
            <person name="Besnardeau L."/>
            <person name="Wincker P."/>
            <person name="Lepage T."/>
        </authorList>
    </citation>
    <scope>NUCLEOTIDE SEQUENCE</scope>
</reference>
<dbReference type="GO" id="GO:0140416">
    <property type="term" value="F:transcription regulator inhibitor activity"/>
    <property type="evidence" value="ECO:0007669"/>
    <property type="project" value="TreeGrafter"/>
</dbReference>
<organism evidence="11">
    <name type="scientific">Paracentrotus lividus</name>
    <name type="common">Common sea urchin</name>
    <dbReference type="NCBI Taxonomy" id="7656"/>
    <lineage>
        <taxon>Eukaryota</taxon>
        <taxon>Metazoa</taxon>
        <taxon>Echinodermata</taxon>
        <taxon>Eleutherozoa</taxon>
        <taxon>Echinozoa</taxon>
        <taxon>Echinoidea</taxon>
        <taxon>Euechinoidea</taxon>
        <taxon>Echinacea</taxon>
        <taxon>Camarodonta</taxon>
        <taxon>Echinidea</taxon>
        <taxon>Echinidae</taxon>
        <taxon>Paracentrotus</taxon>
    </lineage>
</organism>
<feature type="compositionally biased region" description="Polar residues" evidence="8">
    <location>
        <begin position="173"/>
        <end position="182"/>
    </location>
</feature>
<dbReference type="SMART" id="SM00523">
    <property type="entry name" value="DWA"/>
    <property type="match status" value="1"/>
</dbReference>
<dbReference type="PROSITE" id="PS51075">
    <property type="entry name" value="MH1"/>
    <property type="match status" value="1"/>
</dbReference>
<dbReference type="InterPro" id="IPR017855">
    <property type="entry name" value="SMAD-like_dom_sf"/>
</dbReference>
<dbReference type="PANTHER" id="PTHR13703">
    <property type="entry name" value="SMAD"/>
    <property type="match status" value="1"/>
</dbReference>
<keyword evidence="3" id="KW-0862">Zinc</keyword>
<dbReference type="PROSITE" id="PS51076">
    <property type="entry name" value="MH2"/>
    <property type="match status" value="1"/>
</dbReference>
<evidence type="ECO:0000256" key="8">
    <source>
        <dbReference type="SAM" id="MobiDB-lite"/>
    </source>
</evidence>
<evidence type="ECO:0000256" key="6">
    <source>
        <dbReference type="ARBA" id="ARBA00023242"/>
    </source>
</evidence>
<dbReference type="SUPFAM" id="SSF56366">
    <property type="entry name" value="SMAD MH1 domain"/>
    <property type="match status" value="1"/>
</dbReference>
<dbReference type="InterPro" id="IPR036578">
    <property type="entry name" value="SMAD_MH1_sf"/>
</dbReference>
<dbReference type="GO" id="GO:0005737">
    <property type="term" value="C:cytoplasm"/>
    <property type="evidence" value="ECO:0007669"/>
    <property type="project" value="UniProtKB-SubCell"/>
</dbReference>
<dbReference type="SUPFAM" id="SSF49879">
    <property type="entry name" value="SMAD/FHA domain"/>
    <property type="match status" value="1"/>
</dbReference>
<dbReference type="GO" id="GO:0070411">
    <property type="term" value="F:I-SMAD binding"/>
    <property type="evidence" value="ECO:0007669"/>
    <property type="project" value="TreeGrafter"/>
</dbReference>
<evidence type="ECO:0000256" key="2">
    <source>
        <dbReference type="ARBA" id="ARBA00022723"/>
    </source>
</evidence>
<evidence type="ECO:0000259" key="9">
    <source>
        <dbReference type="PROSITE" id="PS51075"/>
    </source>
</evidence>
<keyword evidence="7" id="KW-0963">Cytoplasm</keyword>
<sequence length="382" mass="43113">MFRSRRSALVRRLSRSRVGCTHGNDSGSSADRESEAETDLKAAANSFLKRLKEKQLELLLEAVESRGGTQTSCVPISKGELGRRTVAPHVLCCQLFRWPELKHGSELKRLKFCCETSQEGDEETSGTVCCNPYHISRLCRPESPPPPYSRIAFERSKTQAEEETPVTSPVEFGQSTETGNTPTERRQPYANSSGVDATNGNRRHWCHVAYWEQRTRVGPMYSVFTDSVNIFYDLPHGDGFCLGLLNREGRPESVAKIRQKIDYGLAMSREEDGVCKETVEDGVWIYNRSNYALFVNSPALDIPHSRTFTVHKLAPGFSIKIYDHAKSKLLELMHRESEPPDGPVDPNSIRISFIKGWGPHYSRQFITSCPCWIELIMTAPPR</sequence>
<evidence type="ECO:0000256" key="7">
    <source>
        <dbReference type="RuleBase" id="RU361195"/>
    </source>
</evidence>
<evidence type="ECO:0000256" key="3">
    <source>
        <dbReference type="ARBA" id="ARBA00022833"/>
    </source>
</evidence>
<dbReference type="Pfam" id="PF03166">
    <property type="entry name" value="MH2"/>
    <property type="match status" value="1"/>
</dbReference>